<proteinExistence type="predicted"/>
<reference evidence="1 2" key="1">
    <citation type="submission" date="2020-04" db="EMBL/GenBank/DDBJ databases">
        <title>Genome sequencing of Rosenbergiella species.</title>
        <authorList>
            <person name="Alvarez-Perez S."/>
            <person name="Lievens B."/>
        </authorList>
    </citation>
    <scope>NUCLEOTIDE SEQUENCE [LARGE SCALE GENOMIC DNA]</scope>
    <source>
        <strain evidence="1 2">CdVSA20.1</strain>
    </source>
</reference>
<evidence type="ECO:0000313" key="2">
    <source>
        <dbReference type="Proteomes" id="UP000786875"/>
    </source>
</evidence>
<organism evidence="1 2">
    <name type="scientific">Rosenbergiella australiborealis</name>
    <dbReference type="NCBI Taxonomy" id="1544696"/>
    <lineage>
        <taxon>Bacteria</taxon>
        <taxon>Pseudomonadati</taxon>
        <taxon>Pseudomonadota</taxon>
        <taxon>Gammaproteobacteria</taxon>
        <taxon>Enterobacterales</taxon>
        <taxon>Erwiniaceae</taxon>
        <taxon>Rosenbergiella</taxon>
    </lineage>
</organism>
<name>A0ABS5T728_9GAMM</name>
<keyword evidence="2" id="KW-1185">Reference proteome</keyword>
<dbReference type="Proteomes" id="UP000786875">
    <property type="component" value="Unassembled WGS sequence"/>
</dbReference>
<evidence type="ECO:0000313" key="1">
    <source>
        <dbReference type="EMBL" id="MBT0726763.1"/>
    </source>
</evidence>
<dbReference type="PANTHER" id="PTHR35893">
    <property type="entry name" value="INNER MEMBRANE PROTEIN-RELATED"/>
    <property type="match status" value="1"/>
</dbReference>
<dbReference type="EMBL" id="JABBFO010000003">
    <property type="protein sequence ID" value="MBT0726763.1"/>
    <property type="molecule type" value="Genomic_DNA"/>
</dbReference>
<dbReference type="InterPro" id="IPR010279">
    <property type="entry name" value="YqjD/ElaB"/>
</dbReference>
<sequence>MSNKNQQADLQQQLSALADSVEALLDAEVDLTDTYYLGLKAKAEQALKQARESLGIQKETLFARGSRKIRTINRFVTERPWRSLALGWAAGMICGIVTTKR</sequence>
<accession>A0ABS5T728</accession>
<dbReference type="PANTHER" id="PTHR35893:SF3">
    <property type="entry name" value="INNER MEMBRANE PROTEIN"/>
    <property type="match status" value="1"/>
</dbReference>
<comment type="caution">
    <text evidence="1">The sequence shown here is derived from an EMBL/GenBank/DDBJ whole genome shotgun (WGS) entry which is preliminary data.</text>
</comment>
<dbReference type="RefSeq" id="WP_214212584.1">
    <property type="nucleotide sequence ID" value="NZ_JABBFO010000003.1"/>
</dbReference>
<protein>
    <submittedName>
        <fullName evidence="1">DUF883 family protein</fullName>
    </submittedName>
</protein>
<gene>
    <name evidence="1" type="ORF">HGT73_05095</name>
</gene>